<reference evidence="1 2" key="1">
    <citation type="journal article" date="2022" name="Hortic Res">
        <title>A haplotype resolved chromosomal level avocado genome allows analysis of novel avocado genes.</title>
        <authorList>
            <person name="Nath O."/>
            <person name="Fletcher S.J."/>
            <person name="Hayward A."/>
            <person name="Shaw L.M."/>
            <person name="Masouleh A.K."/>
            <person name="Furtado A."/>
            <person name="Henry R.J."/>
            <person name="Mitter N."/>
        </authorList>
    </citation>
    <scope>NUCLEOTIDE SEQUENCE [LARGE SCALE GENOMIC DNA]</scope>
    <source>
        <strain evidence="2">cv. Hass</strain>
    </source>
</reference>
<keyword evidence="2" id="KW-1185">Reference proteome</keyword>
<evidence type="ECO:0000313" key="1">
    <source>
        <dbReference type="EMBL" id="KAJ8635350.1"/>
    </source>
</evidence>
<dbReference type="EMBL" id="CM056811">
    <property type="protein sequence ID" value="KAJ8635350.1"/>
    <property type="molecule type" value="Genomic_DNA"/>
</dbReference>
<accession>A0ACC2LPQ2</accession>
<organism evidence="1 2">
    <name type="scientific">Persea americana</name>
    <name type="common">Avocado</name>
    <dbReference type="NCBI Taxonomy" id="3435"/>
    <lineage>
        <taxon>Eukaryota</taxon>
        <taxon>Viridiplantae</taxon>
        <taxon>Streptophyta</taxon>
        <taxon>Embryophyta</taxon>
        <taxon>Tracheophyta</taxon>
        <taxon>Spermatophyta</taxon>
        <taxon>Magnoliopsida</taxon>
        <taxon>Magnoliidae</taxon>
        <taxon>Laurales</taxon>
        <taxon>Lauraceae</taxon>
        <taxon>Persea</taxon>
    </lineage>
</organism>
<sequence length="129" mass="14693">MIKGKWVAEKASVQKRHHKSGRGSLFNGGQELQGNYLAELIMRSRTIGEPTRGRRLKKGNKRCHHLHHHHHFLFLLHLPIVNDHCMPDIPAANVVDVWQKVETGKFEMNCDKGSCASLTTQGKEIHEES</sequence>
<protein>
    <submittedName>
        <fullName evidence="1">Uncharacterized protein</fullName>
    </submittedName>
</protein>
<dbReference type="Proteomes" id="UP001234297">
    <property type="component" value="Chromosome 3"/>
</dbReference>
<name>A0ACC2LPQ2_PERAE</name>
<gene>
    <name evidence="1" type="ORF">MRB53_009617</name>
</gene>
<proteinExistence type="predicted"/>
<evidence type="ECO:0000313" key="2">
    <source>
        <dbReference type="Proteomes" id="UP001234297"/>
    </source>
</evidence>
<comment type="caution">
    <text evidence="1">The sequence shown here is derived from an EMBL/GenBank/DDBJ whole genome shotgun (WGS) entry which is preliminary data.</text>
</comment>